<protein>
    <submittedName>
        <fullName evidence="1">Uncharacterized protein</fullName>
    </submittedName>
</protein>
<evidence type="ECO:0000313" key="1">
    <source>
        <dbReference type="EMBL" id="KAJ8729625.1"/>
    </source>
</evidence>
<sequence>MRTMARVWFSVIVLVSMQKVFGDGCQINQNIEDYTCDECFRCGYSWCRKPEPGSPHCPVSKSDGWCSNDEELPVIKEEKERFDSNSFYYERMLRIGQASKIEIHYTANGKNKPDIMIVNSTQTFDIDLKQYGHKCTNNKCMAIIAAMATSRFCNASGGVTESVEVKVSMGPKEEAHIKYYVACACECSLRVEPRSPTCNKNGNLTCGACSCEPGWQGQYCEKPICDTSRGDISQCSQSSSDEDCSFNGYCGPCETCICYTDREGSQYFDETNNCKGLCSATVELEDYLINNTIGEYSFENRRMTIQRYNKSLISERDDRNRTVWVKCNETIDDCGLLEFYAKRDKNDMIYVMMLNHCNEITPAAIVADTKVPIILGVLGILAAVAAVGGVLLWKHMNTVPPVPLNDPQYQNIDAEDCTGENPLYKPPTSSFKNPTYGKW</sequence>
<gene>
    <name evidence="1" type="ORF">PYW08_001206</name>
</gene>
<accession>A0ACC2R0Q7</accession>
<reference evidence="1" key="1">
    <citation type="submission" date="2023-03" db="EMBL/GenBank/DDBJ databases">
        <title>Chromosome-level genomes of two armyworms, Mythimna separata and Mythimna loreyi, provide insights into the biosynthesis and reception of sex pheromones.</title>
        <authorList>
            <person name="Zhao H."/>
        </authorList>
    </citation>
    <scope>NUCLEOTIDE SEQUENCE</scope>
    <source>
        <strain evidence="1">BeijingLab</strain>
    </source>
</reference>
<comment type="caution">
    <text evidence="1">The sequence shown here is derived from an EMBL/GenBank/DDBJ whole genome shotgun (WGS) entry which is preliminary data.</text>
</comment>
<dbReference type="Proteomes" id="UP001231649">
    <property type="component" value="Chromosome 10"/>
</dbReference>
<keyword evidence="2" id="KW-1185">Reference proteome</keyword>
<organism evidence="1 2">
    <name type="scientific">Mythimna loreyi</name>
    <dbReference type="NCBI Taxonomy" id="667449"/>
    <lineage>
        <taxon>Eukaryota</taxon>
        <taxon>Metazoa</taxon>
        <taxon>Ecdysozoa</taxon>
        <taxon>Arthropoda</taxon>
        <taxon>Hexapoda</taxon>
        <taxon>Insecta</taxon>
        <taxon>Pterygota</taxon>
        <taxon>Neoptera</taxon>
        <taxon>Endopterygota</taxon>
        <taxon>Lepidoptera</taxon>
        <taxon>Glossata</taxon>
        <taxon>Ditrysia</taxon>
        <taxon>Noctuoidea</taxon>
        <taxon>Noctuidae</taxon>
        <taxon>Noctuinae</taxon>
        <taxon>Hadenini</taxon>
        <taxon>Mythimna</taxon>
    </lineage>
</organism>
<evidence type="ECO:0000313" key="2">
    <source>
        <dbReference type="Proteomes" id="UP001231649"/>
    </source>
</evidence>
<proteinExistence type="predicted"/>
<dbReference type="EMBL" id="CM056786">
    <property type="protein sequence ID" value="KAJ8729625.1"/>
    <property type="molecule type" value="Genomic_DNA"/>
</dbReference>
<name>A0ACC2R0Q7_9NEOP</name>